<dbReference type="EMBL" id="CP017634">
    <property type="protein sequence ID" value="ATW24265.1"/>
    <property type="molecule type" value="Genomic_DNA"/>
</dbReference>
<dbReference type="Proteomes" id="UP000323521">
    <property type="component" value="Chromosome"/>
</dbReference>
<reference evidence="1 2" key="1">
    <citation type="submission" date="2016-10" db="EMBL/GenBank/DDBJ databases">
        <title>Complete Genome Sequence of Peptococcaceae strain DCMF.</title>
        <authorList>
            <person name="Edwards R.J."/>
            <person name="Holland S.I."/>
            <person name="Deshpande N.P."/>
            <person name="Wong Y.K."/>
            <person name="Ertan H."/>
            <person name="Manefield M."/>
            <person name="Russell T.L."/>
            <person name="Lee M.J."/>
        </authorList>
    </citation>
    <scope>NUCLEOTIDE SEQUENCE [LARGE SCALE GENOMIC DNA]</scope>
    <source>
        <strain evidence="1 2">DCMF</strain>
    </source>
</reference>
<dbReference type="KEGG" id="fwa:DCMF_05210"/>
<proteinExistence type="predicted"/>
<sequence length="90" mass="10074">MKPKGSITAEFHELKKGIAKGSGNEYRVLVLRNPEDFEKYEIFLTSDVALPEGLKSGDFIDLALAFENWQGKSSIKVKSVSLVPKVEKKF</sequence>
<evidence type="ECO:0000313" key="2">
    <source>
        <dbReference type="Proteomes" id="UP000323521"/>
    </source>
</evidence>
<protein>
    <submittedName>
        <fullName evidence="1">Uncharacterized protein</fullName>
    </submittedName>
</protein>
<organism evidence="1 2">
    <name type="scientific">Formimonas warabiya</name>
    <dbReference type="NCBI Taxonomy" id="1761012"/>
    <lineage>
        <taxon>Bacteria</taxon>
        <taxon>Bacillati</taxon>
        <taxon>Bacillota</taxon>
        <taxon>Clostridia</taxon>
        <taxon>Eubacteriales</taxon>
        <taxon>Peptococcaceae</taxon>
        <taxon>Candidatus Formimonas</taxon>
    </lineage>
</organism>
<gene>
    <name evidence="1" type="ORF">DCMF_05210</name>
</gene>
<accession>A0A3G1KQ52</accession>
<name>A0A3G1KQ52_FORW1</name>
<dbReference type="RefSeq" id="WP_148133445.1">
    <property type="nucleotide sequence ID" value="NZ_CP017634.1"/>
</dbReference>
<keyword evidence="2" id="KW-1185">Reference proteome</keyword>
<dbReference type="AlphaFoldDB" id="A0A3G1KQ52"/>
<evidence type="ECO:0000313" key="1">
    <source>
        <dbReference type="EMBL" id="ATW24265.1"/>
    </source>
</evidence>